<evidence type="ECO:0000313" key="2">
    <source>
        <dbReference type="Proteomes" id="UP000504606"/>
    </source>
</evidence>
<feature type="region of interest" description="Disordered" evidence="1">
    <location>
        <begin position="115"/>
        <end position="202"/>
    </location>
</feature>
<name>A0A9C6X6N1_FRAOC</name>
<reference evidence="3" key="1">
    <citation type="submission" date="2025-08" db="UniProtKB">
        <authorList>
            <consortium name="RefSeq"/>
        </authorList>
    </citation>
    <scope>IDENTIFICATION</scope>
    <source>
        <tissue evidence="3">Whole organism</tissue>
    </source>
</reference>
<evidence type="ECO:0000256" key="1">
    <source>
        <dbReference type="SAM" id="MobiDB-lite"/>
    </source>
</evidence>
<evidence type="ECO:0000313" key="3">
    <source>
        <dbReference type="RefSeq" id="XP_052130246.1"/>
    </source>
</evidence>
<gene>
    <name evidence="3" type="primary">LOC127751172</name>
</gene>
<dbReference type="AlphaFoldDB" id="A0A9C6X6N1"/>
<dbReference type="Proteomes" id="UP000504606">
    <property type="component" value="Unplaced"/>
</dbReference>
<sequence>MEPLILSQESQDSRFDLQLHPSGLLYDESSCEPPIGEDAPVSEAPASEAPASEAPASEAPASVAPASVPPASEAPGEEAAADEEGCKKPTPHPLSLPDLLSDEACDGFVDEVVSTASGRRRVAHKRAESVAEPPGISALSPRRLGPKTKFDPAQEAVAMAPYTPRAETRATAQPQPAGHRSVQPSDPTVDRARQQAPKAHPS</sequence>
<protein>
    <submittedName>
        <fullName evidence="3">Cytochrome c1-like</fullName>
    </submittedName>
</protein>
<dbReference type="RefSeq" id="XP_052130246.1">
    <property type="nucleotide sequence ID" value="XM_052274286.1"/>
</dbReference>
<keyword evidence="2" id="KW-1185">Reference proteome</keyword>
<dbReference type="GeneID" id="127751172"/>
<feature type="compositionally biased region" description="Low complexity" evidence="1">
    <location>
        <begin position="37"/>
        <end position="74"/>
    </location>
</feature>
<organism evidence="2 3">
    <name type="scientific">Frankliniella occidentalis</name>
    <name type="common">Western flower thrips</name>
    <name type="synonym">Euthrips occidentalis</name>
    <dbReference type="NCBI Taxonomy" id="133901"/>
    <lineage>
        <taxon>Eukaryota</taxon>
        <taxon>Metazoa</taxon>
        <taxon>Ecdysozoa</taxon>
        <taxon>Arthropoda</taxon>
        <taxon>Hexapoda</taxon>
        <taxon>Insecta</taxon>
        <taxon>Pterygota</taxon>
        <taxon>Neoptera</taxon>
        <taxon>Paraneoptera</taxon>
        <taxon>Thysanoptera</taxon>
        <taxon>Terebrantia</taxon>
        <taxon>Thripoidea</taxon>
        <taxon>Thripidae</taxon>
        <taxon>Frankliniella</taxon>
    </lineage>
</organism>
<accession>A0A9C6X6N1</accession>
<feature type="region of interest" description="Disordered" evidence="1">
    <location>
        <begin position="24"/>
        <end position="100"/>
    </location>
</feature>
<dbReference type="KEGG" id="foc:127751172"/>
<proteinExistence type="predicted"/>